<keyword evidence="2" id="KW-1185">Reference proteome</keyword>
<organism evidence="1 2">
    <name type="scientific">Sphingomonas horti</name>
    <dbReference type="NCBI Taxonomy" id="2682842"/>
    <lineage>
        <taxon>Bacteria</taxon>
        <taxon>Pseudomonadati</taxon>
        <taxon>Pseudomonadota</taxon>
        <taxon>Alphaproteobacteria</taxon>
        <taxon>Sphingomonadales</taxon>
        <taxon>Sphingomonadaceae</taxon>
        <taxon>Sphingomonas</taxon>
    </lineage>
</organism>
<dbReference type="RefSeq" id="WP_157026969.1">
    <property type="nucleotide sequence ID" value="NZ_WQMS01000009.1"/>
</dbReference>
<dbReference type="Proteomes" id="UP000441389">
    <property type="component" value="Unassembled WGS sequence"/>
</dbReference>
<gene>
    <name evidence="1" type="ORF">GON01_08645</name>
</gene>
<name>A0A6I4J0C6_9SPHN</name>
<evidence type="ECO:0000313" key="1">
    <source>
        <dbReference type="EMBL" id="MVO78000.1"/>
    </source>
</evidence>
<evidence type="ECO:0000313" key="2">
    <source>
        <dbReference type="Proteomes" id="UP000441389"/>
    </source>
</evidence>
<accession>A0A6I4J0C6</accession>
<dbReference type="AlphaFoldDB" id="A0A6I4J0C6"/>
<comment type="caution">
    <text evidence="1">The sequence shown here is derived from an EMBL/GenBank/DDBJ whole genome shotgun (WGS) entry which is preliminary data.</text>
</comment>
<protein>
    <submittedName>
        <fullName evidence="1">Uncharacterized protein</fullName>
    </submittedName>
</protein>
<dbReference type="EMBL" id="WQMS01000009">
    <property type="protein sequence ID" value="MVO78000.1"/>
    <property type="molecule type" value="Genomic_DNA"/>
</dbReference>
<sequence length="292" mass="31848">MIDLASPIAIVAHDAGAANIIVNWVDAAIAKSCRPVMEGPALKIWRERFPDHLPCSLSEALGSAASMISGTGWASDLEHEARAAARHAGIHSVAVIDHWLNYRARFSRSGIEVLPDEIWVTDKYAYVLARDIFRDVPVQQKPNLYLDRQAKAAGPRPDNGDLLFVAEPARSEWGRGRAGEFQALDYLTQHAGAAGIPSDCPMRLRPHPSDPPGKYDAWINSHPNWCLDDSRDIAEAIRGARWVAGLQSFALVVAIAADRPALSALPDHAPACALPHDKVVHLRRLVASQNPE</sequence>
<proteinExistence type="predicted"/>
<reference evidence="1 2" key="1">
    <citation type="submission" date="2019-12" db="EMBL/GenBank/DDBJ databases">
        <authorList>
            <person name="Huq M.A."/>
        </authorList>
    </citation>
    <scope>NUCLEOTIDE SEQUENCE [LARGE SCALE GENOMIC DNA]</scope>
    <source>
        <strain evidence="1 2">MAH-20</strain>
    </source>
</reference>